<keyword evidence="1" id="KW-1133">Transmembrane helix</keyword>
<dbReference type="Proteomes" id="UP000663889">
    <property type="component" value="Unassembled WGS sequence"/>
</dbReference>
<dbReference type="EMBL" id="CAJOBD010007630">
    <property type="protein sequence ID" value="CAF4091732.1"/>
    <property type="molecule type" value="Genomic_DNA"/>
</dbReference>
<gene>
    <name evidence="8" type="ORF">FNK824_LOCUS26880</name>
    <name evidence="9" type="ORF">JBS370_LOCUS31277</name>
    <name evidence="7" type="ORF">OTI717_LOCUS22930</name>
    <name evidence="3" type="ORF">PYM288_LOCUS28876</name>
    <name evidence="5" type="ORF">RFH988_LOCUS35512</name>
    <name evidence="6" type="ORF">SEV965_LOCUS36018</name>
    <name evidence="4" type="ORF">ZHD862_LOCUS31555</name>
</gene>
<evidence type="ECO:0000313" key="3">
    <source>
        <dbReference type="EMBL" id="CAF1280922.1"/>
    </source>
</evidence>
<evidence type="ECO:0000313" key="4">
    <source>
        <dbReference type="EMBL" id="CAF1370255.1"/>
    </source>
</evidence>
<feature type="chain" id="PRO_5036235178" evidence="2">
    <location>
        <begin position="19"/>
        <end position="246"/>
    </location>
</feature>
<dbReference type="EMBL" id="CAJNOO010005451">
    <property type="protein sequence ID" value="CAF1418946.1"/>
    <property type="molecule type" value="Genomic_DNA"/>
</dbReference>
<sequence>MNLLFIVCLLSIPDHIVGIIKEIIVENPFYLRARMYDCQTANVQFEIAQNNNHRLCQMYKFTIRHNDEDLYSMPEQNLTFWRNSLELKHLTVGHYRICAIICSEYLKQYHSLYYIFKKTNPLKPITTCVTIYAYRSHFLILTLYLLVFIFLCFSQIIFSLRKRNFQVRIKKSLIKFENNLQKWHTTSTSSISNHSRHSSYILQNCFTLSASSIENSIASLFHLPIDEHRLSHSNNSHVEIPHELEK</sequence>
<dbReference type="Proteomes" id="UP000663864">
    <property type="component" value="Unassembled WGS sequence"/>
</dbReference>
<reference evidence="7" key="1">
    <citation type="submission" date="2021-02" db="EMBL/GenBank/DDBJ databases">
        <authorList>
            <person name="Nowell W R."/>
        </authorList>
    </citation>
    <scope>NUCLEOTIDE SEQUENCE</scope>
</reference>
<dbReference type="EMBL" id="CAJOAX010003996">
    <property type="protein sequence ID" value="CAF3884391.1"/>
    <property type="molecule type" value="Genomic_DNA"/>
</dbReference>
<dbReference type="EMBL" id="CAJNOT010003201">
    <property type="protein sequence ID" value="CAF1370255.1"/>
    <property type="molecule type" value="Genomic_DNA"/>
</dbReference>
<feature type="transmembrane region" description="Helical" evidence="1">
    <location>
        <begin position="138"/>
        <end position="160"/>
    </location>
</feature>
<evidence type="ECO:0000313" key="7">
    <source>
        <dbReference type="EMBL" id="CAF3884391.1"/>
    </source>
</evidence>
<dbReference type="EMBL" id="CAJNOU010006233">
    <property type="protein sequence ID" value="CAF1499981.1"/>
    <property type="molecule type" value="Genomic_DNA"/>
</dbReference>
<accession>A0A819GF56</accession>
<dbReference type="Proteomes" id="UP000663882">
    <property type="component" value="Unassembled WGS sequence"/>
</dbReference>
<dbReference type="EMBL" id="CAJOBE010006802">
    <property type="protein sequence ID" value="CAF4017701.1"/>
    <property type="molecule type" value="Genomic_DNA"/>
</dbReference>
<dbReference type="AlphaFoldDB" id="A0A819GF56"/>
<evidence type="ECO:0000313" key="8">
    <source>
        <dbReference type="EMBL" id="CAF4017701.1"/>
    </source>
</evidence>
<keyword evidence="2" id="KW-0732">Signal</keyword>
<dbReference type="EMBL" id="CAJNOH010002220">
    <property type="protein sequence ID" value="CAF1280922.1"/>
    <property type="molecule type" value="Genomic_DNA"/>
</dbReference>
<keyword evidence="1" id="KW-0472">Membrane</keyword>
<comment type="caution">
    <text evidence="7">The sequence shown here is derived from an EMBL/GenBank/DDBJ whole genome shotgun (WGS) entry which is preliminary data.</text>
</comment>
<evidence type="ECO:0000256" key="2">
    <source>
        <dbReference type="SAM" id="SignalP"/>
    </source>
</evidence>
<feature type="signal peptide" evidence="2">
    <location>
        <begin position="1"/>
        <end position="18"/>
    </location>
</feature>
<name>A0A819GF56_9BILA</name>
<dbReference type="Proteomes" id="UP000663874">
    <property type="component" value="Unassembled WGS sequence"/>
</dbReference>
<evidence type="ECO:0000313" key="10">
    <source>
        <dbReference type="Proteomes" id="UP000663823"/>
    </source>
</evidence>
<dbReference type="Proteomes" id="UP000663854">
    <property type="component" value="Unassembled WGS sequence"/>
</dbReference>
<evidence type="ECO:0000313" key="9">
    <source>
        <dbReference type="EMBL" id="CAF4091732.1"/>
    </source>
</evidence>
<dbReference type="OrthoDB" id="10004836at2759"/>
<organism evidence="7 10">
    <name type="scientific">Rotaria sordida</name>
    <dbReference type="NCBI Taxonomy" id="392033"/>
    <lineage>
        <taxon>Eukaryota</taxon>
        <taxon>Metazoa</taxon>
        <taxon>Spiralia</taxon>
        <taxon>Gnathifera</taxon>
        <taxon>Rotifera</taxon>
        <taxon>Eurotatoria</taxon>
        <taxon>Bdelloidea</taxon>
        <taxon>Philodinida</taxon>
        <taxon>Philodinidae</taxon>
        <taxon>Rotaria</taxon>
    </lineage>
</organism>
<evidence type="ECO:0000313" key="6">
    <source>
        <dbReference type="EMBL" id="CAF1499981.1"/>
    </source>
</evidence>
<protein>
    <submittedName>
        <fullName evidence="7">Uncharacterized protein</fullName>
    </submittedName>
</protein>
<dbReference type="Proteomes" id="UP000663823">
    <property type="component" value="Unassembled WGS sequence"/>
</dbReference>
<keyword evidence="1" id="KW-0812">Transmembrane</keyword>
<dbReference type="Proteomes" id="UP000663836">
    <property type="component" value="Unassembled WGS sequence"/>
</dbReference>
<evidence type="ECO:0000313" key="5">
    <source>
        <dbReference type="EMBL" id="CAF1418946.1"/>
    </source>
</evidence>
<proteinExistence type="predicted"/>
<evidence type="ECO:0000256" key="1">
    <source>
        <dbReference type="SAM" id="Phobius"/>
    </source>
</evidence>